<dbReference type="Proteomes" id="UP001056120">
    <property type="component" value="Linkage Group LG11"/>
</dbReference>
<proteinExistence type="predicted"/>
<name>A0ACB9HPE4_9ASTR</name>
<evidence type="ECO:0000313" key="2">
    <source>
        <dbReference type="Proteomes" id="UP001056120"/>
    </source>
</evidence>
<protein>
    <submittedName>
        <fullName evidence="1">Uncharacterized protein</fullName>
    </submittedName>
</protein>
<keyword evidence="2" id="KW-1185">Reference proteome</keyword>
<dbReference type="EMBL" id="CM042028">
    <property type="protein sequence ID" value="KAI3797125.1"/>
    <property type="molecule type" value="Genomic_DNA"/>
</dbReference>
<comment type="caution">
    <text evidence="1">The sequence shown here is derived from an EMBL/GenBank/DDBJ whole genome shotgun (WGS) entry which is preliminary data.</text>
</comment>
<organism evidence="1 2">
    <name type="scientific">Smallanthus sonchifolius</name>
    <dbReference type="NCBI Taxonomy" id="185202"/>
    <lineage>
        <taxon>Eukaryota</taxon>
        <taxon>Viridiplantae</taxon>
        <taxon>Streptophyta</taxon>
        <taxon>Embryophyta</taxon>
        <taxon>Tracheophyta</taxon>
        <taxon>Spermatophyta</taxon>
        <taxon>Magnoliopsida</taxon>
        <taxon>eudicotyledons</taxon>
        <taxon>Gunneridae</taxon>
        <taxon>Pentapetalae</taxon>
        <taxon>asterids</taxon>
        <taxon>campanulids</taxon>
        <taxon>Asterales</taxon>
        <taxon>Asteraceae</taxon>
        <taxon>Asteroideae</taxon>
        <taxon>Heliantheae alliance</taxon>
        <taxon>Millerieae</taxon>
        <taxon>Smallanthus</taxon>
    </lineage>
</organism>
<accession>A0ACB9HPE4</accession>
<gene>
    <name evidence="1" type="ORF">L1987_32377</name>
</gene>
<reference evidence="2" key="1">
    <citation type="journal article" date="2022" name="Mol. Ecol. Resour.">
        <title>The genomes of chicory, endive, great burdock and yacon provide insights into Asteraceae palaeo-polyploidization history and plant inulin production.</title>
        <authorList>
            <person name="Fan W."/>
            <person name="Wang S."/>
            <person name="Wang H."/>
            <person name="Wang A."/>
            <person name="Jiang F."/>
            <person name="Liu H."/>
            <person name="Zhao H."/>
            <person name="Xu D."/>
            <person name="Zhang Y."/>
        </authorList>
    </citation>
    <scope>NUCLEOTIDE SEQUENCE [LARGE SCALE GENOMIC DNA]</scope>
    <source>
        <strain evidence="2">cv. Yunnan</strain>
    </source>
</reference>
<evidence type="ECO:0000313" key="1">
    <source>
        <dbReference type="EMBL" id="KAI3797125.1"/>
    </source>
</evidence>
<sequence length="124" mass="13370">MLLQNLSPRGSSFGAVLDGEAKLELLGLGSERRTGSPGLWKDDLQNKPLAAAGVKRLHCSFLLAIFPWNTDLSYFLGTPTCAVAEPVPRLSLCPGWPCARDSCFSRDSLDGAKLCSMFNPPHHG</sequence>
<reference evidence="1 2" key="2">
    <citation type="journal article" date="2022" name="Mol. Ecol. Resour.">
        <title>The genomes of chicory, endive, great burdock and yacon provide insights into Asteraceae paleo-polyploidization history and plant inulin production.</title>
        <authorList>
            <person name="Fan W."/>
            <person name="Wang S."/>
            <person name="Wang H."/>
            <person name="Wang A."/>
            <person name="Jiang F."/>
            <person name="Liu H."/>
            <person name="Zhao H."/>
            <person name="Xu D."/>
            <person name="Zhang Y."/>
        </authorList>
    </citation>
    <scope>NUCLEOTIDE SEQUENCE [LARGE SCALE GENOMIC DNA]</scope>
    <source>
        <strain evidence="2">cv. Yunnan</strain>
        <tissue evidence="1">Leaves</tissue>
    </source>
</reference>